<evidence type="ECO:0000313" key="4">
    <source>
        <dbReference type="Proteomes" id="UP000318138"/>
    </source>
</evidence>
<feature type="coiled-coil region" evidence="1">
    <location>
        <begin position="121"/>
        <end position="148"/>
    </location>
</feature>
<dbReference type="AlphaFoldDB" id="A0A859FG04"/>
<feature type="domain" description="HTH merR-type" evidence="2">
    <location>
        <begin position="6"/>
        <end position="66"/>
    </location>
</feature>
<keyword evidence="4" id="KW-1185">Reference proteome</keyword>
<gene>
    <name evidence="3" type="ORF">FLK61_30945</name>
</gene>
<name>A0A859FG04_9BACI</name>
<organism evidence="3 4">
    <name type="scientific">Paenalkalicoccus suaedae</name>
    <dbReference type="NCBI Taxonomy" id="2592382"/>
    <lineage>
        <taxon>Bacteria</taxon>
        <taxon>Bacillati</taxon>
        <taxon>Bacillota</taxon>
        <taxon>Bacilli</taxon>
        <taxon>Bacillales</taxon>
        <taxon>Bacillaceae</taxon>
        <taxon>Paenalkalicoccus</taxon>
    </lineage>
</organism>
<dbReference type="Gene3D" id="1.10.1660.10">
    <property type="match status" value="1"/>
</dbReference>
<dbReference type="EMBL" id="CP041372">
    <property type="protein sequence ID" value="QKS71135.1"/>
    <property type="molecule type" value="Genomic_DNA"/>
</dbReference>
<evidence type="ECO:0000256" key="1">
    <source>
        <dbReference type="SAM" id="Coils"/>
    </source>
</evidence>
<dbReference type="InterPro" id="IPR009061">
    <property type="entry name" value="DNA-bd_dom_put_sf"/>
</dbReference>
<dbReference type="Pfam" id="PF13411">
    <property type="entry name" value="MerR_1"/>
    <property type="match status" value="1"/>
</dbReference>
<sequence length="164" mass="19402">MTKVFKTREVAQLLDVDPTTVMRWMKSFSLHANKNEAGHYEIPESSVSELVMIKEKLASGSRLEEILMQKRGRSFQEYVEPSVIEEKLEKLLFRLETIDRQVQAKADESYAIRTQHHRKELDDINRFLEELSLRINRLETMQTDVNHEEAQTHFKKRFASLFSF</sequence>
<evidence type="ECO:0000259" key="2">
    <source>
        <dbReference type="Pfam" id="PF13411"/>
    </source>
</evidence>
<evidence type="ECO:0000313" key="3">
    <source>
        <dbReference type="EMBL" id="QKS71135.1"/>
    </source>
</evidence>
<dbReference type="GO" id="GO:0006355">
    <property type="term" value="P:regulation of DNA-templated transcription"/>
    <property type="evidence" value="ECO:0007669"/>
    <property type="project" value="InterPro"/>
</dbReference>
<reference evidence="4" key="1">
    <citation type="submission" date="2019-07" db="EMBL/GenBank/DDBJ databases">
        <title>Bacillus alkalisoli sp. nov. isolated from saline soil.</title>
        <authorList>
            <person name="Sun J.-Q."/>
            <person name="Xu L."/>
        </authorList>
    </citation>
    <scope>NUCLEOTIDE SEQUENCE [LARGE SCALE GENOMIC DNA]</scope>
    <source>
        <strain evidence="4">M4U3P1</strain>
    </source>
</reference>
<dbReference type="InterPro" id="IPR000551">
    <property type="entry name" value="MerR-type_HTH_dom"/>
</dbReference>
<dbReference type="GO" id="GO:0003677">
    <property type="term" value="F:DNA binding"/>
    <property type="evidence" value="ECO:0007669"/>
    <property type="project" value="InterPro"/>
</dbReference>
<protein>
    <submittedName>
        <fullName evidence="3">MerR family transcriptional regulator</fullName>
    </submittedName>
</protein>
<dbReference type="SUPFAM" id="SSF46955">
    <property type="entry name" value="Putative DNA-binding domain"/>
    <property type="match status" value="1"/>
</dbReference>
<dbReference type="Proteomes" id="UP000318138">
    <property type="component" value="Chromosome"/>
</dbReference>
<accession>A0A859FG04</accession>
<proteinExistence type="predicted"/>
<keyword evidence="1" id="KW-0175">Coiled coil</keyword>
<dbReference type="RefSeq" id="WP_176009171.1">
    <property type="nucleotide sequence ID" value="NZ_CP041372.2"/>
</dbReference>
<dbReference type="KEGG" id="psua:FLK61_30945"/>